<dbReference type="EMBL" id="JARVKF010000079">
    <property type="protein sequence ID" value="KAK9423291.1"/>
    <property type="molecule type" value="Genomic_DNA"/>
</dbReference>
<keyword evidence="1" id="KW-1133">Transmembrane helix</keyword>
<keyword evidence="1" id="KW-0472">Membrane</keyword>
<sequence>MSLLVGPVTAVLMIPRILDWPIGGGVYWLYGSEARLFPTYLDSDYMADYPLGCRSAYNSLFDPKCPSAGYLSLQQHFNSWWNYPDSNMIEVDIQDFEMRKTLYAKTVDSQFQDTWAYTTHASTAMLLDAMRGLYASSLSYLQKSNPFDAPYPLNLGQAQAMRFEAETYVPAVRAACLTNWTTAITSESFQSQILMPFPVHDQAGLINRVSSSDLYSPTRYESVEVDTKDTVQQYLFNRSVINYENNNVTINSTFPQIIVIPIALPSQNFTELGLIIFEPTNATNNWATATCAIDSRWASASSIIESRDGDNMLMHEFTWDRVRNRVTTELKTQLTPVDNVQPNRDFPRTIRIDPSWYELLAPVLSNSDVYGDGYNGLEADRSTLERLLGILLFPSRGQWGGPSSSDPVGFGTLTSIRTIEHIISSVFADGLSRCGTHLSQQASKLLAGWKFGSWSIANETMARNFVHVGGPTEIFAMPAYPESNLTRREMVATFTGYVMAVQDGFDYFCVILLSMHAVIAISYTLWVLWKQEIIEAWDTIPEMLALAQTSPPPQDGSLENTCAGIRNLRTMGRIVSIERSSEGKDGCETEQLMLTFRNRIDRQDGCPQIEVETDYGSIITQEKEFLVV</sequence>
<evidence type="ECO:0000313" key="3">
    <source>
        <dbReference type="Proteomes" id="UP001408356"/>
    </source>
</evidence>
<evidence type="ECO:0000313" key="2">
    <source>
        <dbReference type="EMBL" id="KAK9423291.1"/>
    </source>
</evidence>
<evidence type="ECO:0000256" key="1">
    <source>
        <dbReference type="SAM" id="Phobius"/>
    </source>
</evidence>
<comment type="caution">
    <text evidence="2">The sequence shown here is derived from an EMBL/GenBank/DDBJ whole genome shotgun (WGS) entry which is preliminary data.</text>
</comment>
<accession>A0ABR2V957</accession>
<keyword evidence="3" id="KW-1185">Reference proteome</keyword>
<proteinExistence type="predicted"/>
<organism evidence="2 3">
    <name type="scientific">Seiridium unicorne</name>
    <dbReference type="NCBI Taxonomy" id="138068"/>
    <lineage>
        <taxon>Eukaryota</taxon>
        <taxon>Fungi</taxon>
        <taxon>Dikarya</taxon>
        <taxon>Ascomycota</taxon>
        <taxon>Pezizomycotina</taxon>
        <taxon>Sordariomycetes</taxon>
        <taxon>Xylariomycetidae</taxon>
        <taxon>Amphisphaeriales</taxon>
        <taxon>Sporocadaceae</taxon>
        <taxon>Seiridium</taxon>
    </lineage>
</organism>
<protein>
    <submittedName>
        <fullName evidence="2">Uncharacterized protein</fullName>
    </submittedName>
</protein>
<keyword evidence="1" id="KW-0812">Transmembrane</keyword>
<name>A0ABR2V957_9PEZI</name>
<reference evidence="2 3" key="1">
    <citation type="journal article" date="2024" name="J. Plant Pathol.">
        <title>Sequence and assembly of the genome of Seiridium unicorne, isolate CBS 538.82, causal agent of cypress canker disease.</title>
        <authorList>
            <person name="Scali E."/>
            <person name="Rocca G.D."/>
            <person name="Danti R."/>
            <person name="Garbelotto M."/>
            <person name="Barberini S."/>
            <person name="Baroncelli R."/>
            <person name="Emiliani G."/>
        </authorList>
    </citation>
    <scope>NUCLEOTIDE SEQUENCE [LARGE SCALE GENOMIC DNA]</scope>
    <source>
        <strain evidence="2 3">BM-138-508</strain>
    </source>
</reference>
<feature type="transmembrane region" description="Helical" evidence="1">
    <location>
        <begin position="505"/>
        <end position="529"/>
    </location>
</feature>
<dbReference type="Proteomes" id="UP001408356">
    <property type="component" value="Unassembled WGS sequence"/>
</dbReference>
<gene>
    <name evidence="2" type="ORF">SUNI508_04185</name>
</gene>